<evidence type="ECO:0000313" key="4">
    <source>
        <dbReference type="EMBL" id="MBB5706757.1"/>
    </source>
</evidence>
<dbReference type="InterPro" id="IPR036291">
    <property type="entry name" value="NAD(P)-bd_dom_sf"/>
</dbReference>
<dbReference type="GO" id="GO:0016491">
    <property type="term" value="F:oxidoreductase activity"/>
    <property type="evidence" value="ECO:0007669"/>
    <property type="project" value="UniProtKB-KW"/>
</dbReference>
<sequence length="370" mass="39110">MTNSPLRVGIISAAWGARAHLPAWRSLDGVEVTAICTSRPETAAKAAADFDVARAFHDFRAMAADPEIDIVDCGTRPPLRHAMVMAALGAGKHVYNGIPFAKDLADARAMAAAWWSAGTVAVVDAFMQAVPAIVQMKAMIDAGWIGEVFGADVAFEVPLFSAAQTNVPGYVWFADPANGASAGRNLGSHMLHLLVHAFGPVASVTADQSLALKAWPVDGETVLPQVPDRASLLLRHASGLPTRLEANWCKIGGEGFRFSAWGSKGRLEARAPVFPMAHDTRLFGTQDPALGSARTEEIAIEPGHLAVPGCHAVADRPETGLLALASIFATMRDAINGKGVAAPDFAQALHIHEVVEAAGRAADERRWIDL</sequence>
<dbReference type="PANTHER" id="PTHR43818">
    <property type="entry name" value="BCDNA.GH03377"/>
    <property type="match status" value="1"/>
</dbReference>
<reference evidence="4 5" key="1">
    <citation type="submission" date="2020-08" db="EMBL/GenBank/DDBJ databases">
        <title>Genomic Encyclopedia of Type Strains, Phase IV (KMG-IV): sequencing the most valuable type-strain genomes for metagenomic binning, comparative biology and taxonomic classification.</title>
        <authorList>
            <person name="Goeker M."/>
        </authorList>
    </citation>
    <scope>NUCLEOTIDE SEQUENCE [LARGE SCALE GENOMIC DNA]</scope>
    <source>
        <strain evidence="4 5">DSM 27163</strain>
    </source>
</reference>
<dbReference type="SUPFAM" id="SSF55347">
    <property type="entry name" value="Glyceraldehyde-3-phosphate dehydrogenase-like, C-terminal domain"/>
    <property type="match status" value="1"/>
</dbReference>
<dbReference type="AlphaFoldDB" id="A0A7W9B5S0"/>
<dbReference type="InterPro" id="IPR055170">
    <property type="entry name" value="GFO_IDH_MocA-like_dom"/>
</dbReference>
<keyword evidence="1" id="KW-0560">Oxidoreductase</keyword>
<protein>
    <submittedName>
        <fullName evidence="4">Putative dehydrogenase</fullName>
    </submittedName>
</protein>
<dbReference type="Gene3D" id="3.40.50.720">
    <property type="entry name" value="NAD(P)-binding Rossmann-like Domain"/>
    <property type="match status" value="1"/>
</dbReference>
<dbReference type="RefSeq" id="WP_184097950.1">
    <property type="nucleotide sequence ID" value="NZ_JACIJH010000005.1"/>
</dbReference>
<dbReference type="SUPFAM" id="SSF51735">
    <property type="entry name" value="NAD(P)-binding Rossmann-fold domains"/>
    <property type="match status" value="1"/>
</dbReference>
<evidence type="ECO:0000256" key="1">
    <source>
        <dbReference type="ARBA" id="ARBA00023002"/>
    </source>
</evidence>
<feature type="domain" description="Gfo/Idh/MocA-like oxidoreductase N-terminal" evidence="2">
    <location>
        <begin position="6"/>
        <end position="123"/>
    </location>
</feature>
<name>A0A7W9B5S0_9SPHN</name>
<proteinExistence type="predicted"/>
<dbReference type="PANTHER" id="PTHR43818:SF11">
    <property type="entry name" value="BCDNA.GH03377"/>
    <property type="match status" value="1"/>
</dbReference>
<dbReference type="Gene3D" id="3.30.360.10">
    <property type="entry name" value="Dihydrodipicolinate Reductase, domain 2"/>
    <property type="match status" value="1"/>
</dbReference>
<evidence type="ECO:0000259" key="2">
    <source>
        <dbReference type="Pfam" id="PF01408"/>
    </source>
</evidence>
<comment type="caution">
    <text evidence="4">The sequence shown here is derived from an EMBL/GenBank/DDBJ whole genome shotgun (WGS) entry which is preliminary data.</text>
</comment>
<dbReference type="Proteomes" id="UP000537161">
    <property type="component" value="Unassembled WGS sequence"/>
</dbReference>
<dbReference type="EMBL" id="JACIJH010000005">
    <property type="protein sequence ID" value="MBB5706757.1"/>
    <property type="molecule type" value="Genomic_DNA"/>
</dbReference>
<keyword evidence="5" id="KW-1185">Reference proteome</keyword>
<dbReference type="InterPro" id="IPR000683">
    <property type="entry name" value="Gfo/Idh/MocA-like_OxRdtase_N"/>
</dbReference>
<feature type="domain" description="GFO/IDH/MocA-like oxidoreductase" evidence="3">
    <location>
        <begin position="134"/>
        <end position="268"/>
    </location>
</feature>
<evidence type="ECO:0000313" key="5">
    <source>
        <dbReference type="Proteomes" id="UP000537161"/>
    </source>
</evidence>
<dbReference type="GO" id="GO:0000166">
    <property type="term" value="F:nucleotide binding"/>
    <property type="evidence" value="ECO:0007669"/>
    <property type="project" value="InterPro"/>
</dbReference>
<gene>
    <name evidence="4" type="ORF">FHR21_002114</name>
</gene>
<evidence type="ECO:0000259" key="3">
    <source>
        <dbReference type="Pfam" id="PF22725"/>
    </source>
</evidence>
<dbReference type="Pfam" id="PF22725">
    <property type="entry name" value="GFO_IDH_MocA_C3"/>
    <property type="match status" value="1"/>
</dbReference>
<dbReference type="Pfam" id="PF01408">
    <property type="entry name" value="GFO_IDH_MocA"/>
    <property type="match status" value="1"/>
</dbReference>
<dbReference type="InterPro" id="IPR050463">
    <property type="entry name" value="Gfo/Idh/MocA_oxidrdct_glycsds"/>
</dbReference>
<organism evidence="4 5">
    <name type="scientific">Sphingopyxis panaciterrulae</name>
    <dbReference type="NCBI Taxonomy" id="462372"/>
    <lineage>
        <taxon>Bacteria</taxon>
        <taxon>Pseudomonadati</taxon>
        <taxon>Pseudomonadota</taxon>
        <taxon>Alphaproteobacteria</taxon>
        <taxon>Sphingomonadales</taxon>
        <taxon>Sphingomonadaceae</taxon>
        <taxon>Sphingopyxis</taxon>
    </lineage>
</organism>
<accession>A0A7W9B5S0</accession>